<accession>A0A4Y2TSP5</accession>
<keyword evidence="2" id="KW-1185">Reference proteome</keyword>
<dbReference type="Proteomes" id="UP000499080">
    <property type="component" value="Unassembled WGS sequence"/>
</dbReference>
<evidence type="ECO:0000313" key="1">
    <source>
        <dbReference type="EMBL" id="GBO03663.1"/>
    </source>
</evidence>
<dbReference type="EMBL" id="BGPR01030878">
    <property type="protein sequence ID" value="GBO03663.1"/>
    <property type="molecule type" value="Genomic_DNA"/>
</dbReference>
<sequence length="97" mass="11416">MPFITNKRILCESHTLFYQQNAYVGSADNSTRKGHGRFPFFYTADCVGGTLYRQKRTFPEIGYYREMKYGSVHSLEGNGEELMWSLWKVRWIRNYGG</sequence>
<gene>
    <name evidence="1" type="ORF">AVEN_25444_1</name>
</gene>
<proteinExistence type="predicted"/>
<name>A0A4Y2TSP5_ARAVE</name>
<protein>
    <submittedName>
        <fullName evidence="1">Uncharacterized protein</fullName>
    </submittedName>
</protein>
<evidence type="ECO:0000313" key="2">
    <source>
        <dbReference type="Proteomes" id="UP000499080"/>
    </source>
</evidence>
<comment type="caution">
    <text evidence="1">The sequence shown here is derived from an EMBL/GenBank/DDBJ whole genome shotgun (WGS) entry which is preliminary data.</text>
</comment>
<reference evidence="1 2" key="1">
    <citation type="journal article" date="2019" name="Sci. Rep.">
        <title>Orb-weaving spider Araneus ventricosus genome elucidates the spidroin gene catalogue.</title>
        <authorList>
            <person name="Kono N."/>
            <person name="Nakamura H."/>
            <person name="Ohtoshi R."/>
            <person name="Moran D.A.P."/>
            <person name="Shinohara A."/>
            <person name="Yoshida Y."/>
            <person name="Fujiwara M."/>
            <person name="Mori M."/>
            <person name="Tomita M."/>
            <person name="Arakawa K."/>
        </authorList>
    </citation>
    <scope>NUCLEOTIDE SEQUENCE [LARGE SCALE GENOMIC DNA]</scope>
</reference>
<dbReference type="AlphaFoldDB" id="A0A4Y2TSP5"/>
<organism evidence="1 2">
    <name type="scientific">Araneus ventricosus</name>
    <name type="common">Orbweaver spider</name>
    <name type="synonym">Epeira ventricosa</name>
    <dbReference type="NCBI Taxonomy" id="182803"/>
    <lineage>
        <taxon>Eukaryota</taxon>
        <taxon>Metazoa</taxon>
        <taxon>Ecdysozoa</taxon>
        <taxon>Arthropoda</taxon>
        <taxon>Chelicerata</taxon>
        <taxon>Arachnida</taxon>
        <taxon>Araneae</taxon>
        <taxon>Araneomorphae</taxon>
        <taxon>Entelegynae</taxon>
        <taxon>Araneoidea</taxon>
        <taxon>Araneidae</taxon>
        <taxon>Araneus</taxon>
    </lineage>
</organism>